<accession>A0A084JHS9</accession>
<dbReference type="AlphaFoldDB" id="A0A084JHS9"/>
<sequence>MHITEREIRGKYRYSNLSYVFDVYMECEYRANLTQEEYDGLLPGEFRFDYKSWGYRLGFTKAQMERAIKELTTENIVIIQVEKGKKGSSSKYFLARFKDDFEKNNKKHNEKNNKRTINVENTSVEGNQEEQKENNNKNKKRHSSRYNNLDIESNNIYSHWNSKKIIRHKELSEEMKKAINKALKKYSEDEIIQAINTYDEILKSDFFFNYKWSLTDFLNRKNGISTFTEEGSNKANYDTWNSKQNINVSESSYRIF</sequence>
<keyword evidence="3" id="KW-1185">Reference proteome</keyword>
<dbReference type="RefSeq" id="WP_035129726.1">
    <property type="nucleotide sequence ID" value="NZ_JPMD01000002.1"/>
</dbReference>
<evidence type="ECO:0000256" key="1">
    <source>
        <dbReference type="SAM" id="MobiDB-lite"/>
    </source>
</evidence>
<evidence type="ECO:0000313" key="2">
    <source>
        <dbReference type="EMBL" id="KEZ88513.1"/>
    </source>
</evidence>
<evidence type="ECO:0000313" key="3">
    <source>
        <dbReference type="Proteomes" id="UP000028542"/>
    </source>
</evidence>
<dbReference type="eggNOG" id="COG3935">
    <property type="taxonomic scope" value="Bacteria"/>
</dbReference>
<dbReference type="STRING" id="318464.IO99_02445"/>
<comment type="caution">
    <text evidence="2">The sequence shown here is derived from an EMBL/GenBank/DDBJ whole genome shotgun (WGS) entry which is preliminary data.</text>
</comment>
<proteinExistence type="predicted"/>
<feature type="region of interest" description="Disordered" evidence="1">
    <location>
        <begin position="104"/>
        <end position="147"/>
    </location>
</feature>
<gene>
    <name evidence="2" type="ORF">IO99_02445</name>
</gene>
<dbReference type="Proteomes" id="UP000028542">
    <property type="component" value="Unassembled WGS sequence"/>
</dbReference>
<dbReference type="EMBL" id="JPMD01000002">
    <property type="protein sequence ID" value="KEZ88513.1"/>
    <property type="molecule type" value="Genomic_DNA"/>
</dbReference>
<feature type="compositionally biased region" description="Polar residues" evidence="1">
    <location>
        <begin position="115"/>
        <end position="126"/>
    </location>
</feature>
<name>A0A084JHS9_9CLOT</name>
<reference evidence="2 3" key="1">
    <citation type="submission" date="2014-07" db="EMBL/GenBank/DDBJ databases">
        <title>Draft genome of Clostridium sulfidigenes 113A isolated from sediments associated with methane hydrate from Krishna Godavari basin.</title>
        <authorList>
            <person name="Honkalas V.S."/>
            <person name="Dabir A.P."/>
            <person name="Arora P."/>
            <person name="Dhakephalkar P.K."/>
        </authorList>
    </citation>
    <scope>NUCLEOTIDE SEQUENCE [LARGE SCALE GENOMIC DNA]</scope>
    <source>
        <strain evidence="2 3">113A</strain>
    </source>
</reference>
<organism evidence="2 3">
    <name type="scientific">Clostridium sulfidigenes</name>
    <dbReference type="NCBI Taxonomy" id="318464"/>
    <lineage>
        <taxon>Bacteria</taxon>
        <taxon>Bacillati</taxon>
        <taxon>Bacillota</taxon>
        <taxon>Clostridia</taxon>
        <taxon>Eubacteriales</taxon>
        <taxon>Clostridiaceae</taxon>
        <taxon>Clostridium</taxon>
    </lineage>
</organism>
<protein>
    <submittedName>
        <fullName evidence="2">Uncharacterized protein</fullName>
    </submittedName>
</protein>